<keyword evidence="2" id="KW-1185">Reference proteome</keyword>
<dbReference type="AlphaFoldDB" id="A0AA91I557"/>
<dbReference type="Gene3D" id="1.20.120.20">
    <property type="entry name" value="Apolipoprotein"/>
    <property type="match status" value="1"/>
</dbReference>
<dbReference type="InterPro" id="IPR046708">
    <property type="entry name" value="DUF6781"/>
</dbReference>
<evidence type="ECO:0000313" key="2">
    <source>
        <dbReference type="Proteomes" id="UP000077734"/>
    </source>
</evidence>
<organism evidence="1 2">
    <name type="scientific">Methylomonas koyamae</name>
    <dbReference type="NCBI Taxonomy" id="702114"/>
    <lineage>
        <taxon>Bacteria</taxon>
        <taxon>Pseudomonadati</taxon>
        <taxon>Pseudomonadota</taxon>
        <taxon>Gammaproteobacteria</taxon>
        <taxon>Methylococcales</taxon>
        <taxon>Methylococcaceae</taxon>
        <taxon>Methylomonas</taxon>
    </lineage>
</organism>
<dbReference type="EMBL" id="LUUL01000078">
    <property type="protein sequence ID" value="OAI25791.1"/>
    <property type="molecule type" value="Genomic_DNA"/>
</dbReference>
<dbReference type="RefSeq" id="WP_064027496.1">
    <property type="nucleotide sequence ID" value="NZ_LUUL01000078.1"/>
</dbReference>
<comment type="caution">
    <text evidence="1">The sequence shown here is derived from an EMBL/GenBank/DDBJ whole genome shotgun (WGS) entry which is preliminary data.</text>
</comment>
<gene>
    <name evidence="1" type="ORF">A1356_12945</name>
</gene>
<evidence type="ECO:0000313" key="1">
    <source>
        <dbReference type="EMBL" id="OAI25791.1"/>
    </source>
</evidence>
<proteinExistence type="predicted"/>
<protein>
    <submittedName>
        <fullName evidence="1">Uncharacterized protein</fullName>
    </submittedName>
</protein>
<sequence>MSTENTQNTKNTARDTVIQGNNIKNEIRAIVVQALTEGTMSPDVIKQTLSEVIEGACEGARIKPNVNAEALKQVVTGIDVALSQVAEASKLAIEEATGNIQAFSDHDLKQAMNDLQDLESMFLDTLNEVAGNGKETAHQTLRDLLNHIQSTGSSVGQSVNNILSGLHRDLAKDGRLQNIQAADIVKATGATIATVASGILAGIADSLKLEDQ</sequence>
<dbReference type="Proteomes" id="UP000077734">
    <property type="component" value="Unassembled WGS sequence"/>
</dbReference>
<name>A0AA91I557_9GAMM</name>
<accession>A0AA91I557</accession>
<dbReference type="Pfam" id="PF20572">
    <property type="entry name" value="DUF6781"/>
    <property type="match status" value="1"/>
</dbReference>
<reference evidence="1 2" key="1">
    <citation type="submission" date="2016-03" db="EMBL/GenBank/DDBJ databases">
        <authorList>
            <person name="Heylen K."/>
            <person name="De Vos P."/>
            <person name="Vekeman B."/>
        </authorList>
    </citation>
    <scope>NUCLEOTIDE SEQUENCE [LARGE SCALE GENOMIC DNA]</scope>
    <source>
        <strain evidence="1 2">R-49807</strain>
    </source>
</reference>